<feature type="non-terminal residue" evidence="1">
    <location>
        <position position="141"/>
    </location>
</feature>
<gene>
    <name evidence="1" type="ORF">BCR38DRAFT_299111</name>
</gene>
<feature type="non-terminal residue" evidence="1">
    <location>
        <position position="1"/>
    </location>
</feature>
<dbReference type="AlphaFoldDB" id="A0A1Y2E4P2"/>
<dbReference type="EMBL" id="MCFJ01000005">
    <property type="protein sequence ID" value="ORY66521.1"/>
    <property type="molecule type" value="Genomic_DNA"/>
</dbReference>
<accession>A0A1Y2E4P2</accession>
<name>A0A1Y2E4P2_9PEZI</name>
<dbReference type="RefSeq" id="XP_040717485.1">
    <property type="nucleotide sequence ID" value="XM_040854530.1"/>
</dbReference>
<evidence type="ECO:0000313" key="1">
    <source>
        <dbReference type="EMBL" id="ORY66521.1"/>
    </source>
</evidence>
<dbReference type="OrthoDB" id="3223416at2759"/>
<comment type="caution">
    <text evidence="1">The sequence shown here is derived from an EMBL/GenBank/DDBJ whole genome shotgun (WGS) entry which is preliminary data.</text>
</comment>
<organism evidence="1 2">
    <name type="scientific">Pseudomassariella vexata</name>
    <dbReference type="NCBI Taxonomy" id="1141098"/>
    <lineage>
        <taxon>Eukaryota</taxon>
        <taxon>Fungi</taxon>
        <taxon>Dikarya</taxon>
        <taxon>Ascomycota</taxon>
        <taxon>Pezizomycotina</taxon>
        <taxon>Sordariomycetes</taxon>
        <taxon>Xylariomycetidae</taxon>
        <taxon>Amphisphaeriales</taxon>
        <taxon>Pseudomassariaceae</taxon>
        <taxon>Pseudomassariella</taxon>
    </lineage>
</organism>
<keyword evidence="2" id="KW-1185">Reference proteome</keyword>
<dbReference type="Proteomes" id="UP000193689">
    <property type="component" value="Unassembled WGS sequence"/>
</dbReference>
<evidence type="ECO:0008006" key="3">
    <source>
        <dbReference type="Google" id="ProtNLM"/>
    </source>
</evidence>
<dbReference type="InParanoid" id="A0A1Y2E4P2"/>
<proteinExistence type="predicted"/>
<protein>
    <recommendedName>
        <fullName evidence="3">RmlC-like cupin domain-containing protein</fullName>
    </recommendedName>
</protein>
<evidence type="ECO:0000313" key="2">
    <source>
        <dbReference type="Proteomes" id="UP000193689"/>
    </source>
</evidence>
<sequence>LNITALSAHNSVSVLECWQLSSPFVTSDEPGRVGTQSMSLAQLGNATYDIIPARYDGGLHSEPRKQFVYFISGLAHITLPNHTEAWIRGGKHGLIFAEDTSDVSPWGHGTEYPGQEDTIAITIPVEDGVVPEHTVLHEGPC</sequence>
<reference evidence="1 2" key="1">
    <citation type="submission" date="2016-07" db="EMBL/GenBank/DDBJ databases">
        <title>Pervasive Adenine N6-methylation of Active Genes in Fungi.</title>
        <authorList>
            <consortium name="DOE Joint Genome Institute"/>
            <person name="Mondo S.J."/>
            <person name="Dannebaum R.O."/>
            <person name="Kuo R.C."/>
            <person name="Labutti K."/>
            <person name="Haridas S."/>
            <person name="Kuo A."/>
            <person name="Salamov A."/>
            <person name="Ahrendt S.R."/>
            <person name="Lipzen A."/>
            <person name="Sullivan W."/>
            <person name="Andreopoulos W.B."/>
            <person name="Clum A."/>
            <person name="Lindquist E."/>
            <person name="Daum C."/>
            <person name="Ramamoorthy G.K."/>
            <person name="Gryganskyi A."/>
            <person name="Culley D."/>
            <person name="Magnuson J.K."/>
            <person name="James T.Y."/>
            <person name="O'Malley M.A."/>
            <person name="Stajich J.E."/>
            <person name="Spatafora J.W."/>
            <person name="Visel A."/>
            <person name="Grigoriev I.V."/>
        </authorList>
    </citation>
    <scope>NUCLEOTIDE SEQUENCE [LARGE SCALE GENOMIC DNA]</scope>
    <source>
        <strain evidence="1 2">CBS 129021</strain>
    </source>
</reference>
<dbReference type="GeneID" id="63770742"/>